<dbReference type="EMBL" id="JAOB01000080">
    <property type="protein sequence ID" value="EUA16105.1"/>
    <property type="molecule type" value="Genomic_DNA"/>
</dbReference>
<dbReference type="InterPro" id="IPR002543">
    <property type="entry name" value="FtsK_dom"/>
</dbReference>
<evidence type="ECO:0000313" key="3">
    <source>
        <dbReference type="EMBL" id="EUA16105.1"/>
    </source>
</evidence>
<dbReference type="InterPro" id="IPR027417">
    <property type="entry name" value="P-loop_NTPase"/>
</dbReference>
<dbReference type="Pfam" id="PF01580">
    <property type="entry name" value="FtsK_SpoIIIE"/>
    <property type="match status" value="1"/>
</dbReference>
<name>X7ZBY7_MYCXE</name>
<dbReference type="InterPro" id="IPR003593">
    <property type="entry name" value="AAA+_ATPase"/>
</dbReference>
<feature type="binding site" evidence="1">
    <location>
        <begin position="45"/>
        <end position="52"/>
    </location>
    <ligand>
        <name>ATP</name>
        <dbReference type="ChEBI" id="CHEBI:30616"/>
    </ligand>
</feature>
<dbReference type="SUPFAM" id="SSF52540">
    <property type="entry name" value="P-loop containing nucleoside triphosphate hydrolases"/>
    <property type="match status" value="2"/>
</dbReference>
<dbReference type="CDD" id="cd00882">
    <property type="entry name" value="Ras_like_GTPase"/>
    <property type="match status" value="1"/>
</dbReference>
<dbReference type="InterPro" id="IPR023837">
    <property type="entry name" value="EccCb-like_Actinobacteria"/>
</dbReference>
<gene>
    <name evidence="3" type="primary">eccCb</name>
    <name evidence="3" type="ORF">I553_1080</name>
</gene>
<dbReference type="AlphaFoldDB" id="X7ZBY7"/>
<dbReference type="PATRIC" id="fig|1299334.3.peg.8338"/>
<comment type="caution">
    <text evidence="3">The sequence shown here is derived from an EMBL/GenBank/DDBJ whole genome shotgun (WGS) entry which is preliminary data.</text>
</comment>
<organism evidence="3">
    <name type="scientific">Mycobacterium xenopi 4042</name>
    <dbReference type="NCBI Taxonomy" id="1299334"/>
    <lineage>
        <taxon>Bacteria</taxon>
        <taxon>Bacillati</taxon>
        <taxon>Actinomycetota</taxon>
        <taxon>Actinomycetes</taxon>
        <taxon>Mycobacteriales</taxon>
        <taxon>Mycobacteriaceae</taxon>
        <taxon>Mycobacterium</taxon>
    </lineage>
</organism>
<proteinExistence type="predicted"/>
<accession>X7ZBY7</accession>
<protein>
    <submittedName>
        <fullName evidence="3">Type VII secretion protein EccCb</fullName>
    </submittedName>
</protein>
<dbReference type="PROSITE" id="PS50901">
    <property type="entry name" value="FTSK"/>
    <property type="match status" value="1"/>
</dbReference>
<keyword evidence="1" id="KW-0067">ATP-binding</keyword>
<dbReference type="NCBIfam" id="TIGR03925">
    <property type="entry name" value="T7SS_EccC_b"/>
    <property type="match status" value="1"/>
</dbReference>
<dbReference type="Gene3D" id="3.40.50.300">
    <property type="entry name" value="P-loop containing nucleotide triphosphate hydrolases"/>
    <property type="match status" value="2"/>
</dbReference>
<feature type="domain" description="FtsK" evidence="2">
    <location>
        <begin position="27"/>
        <end position="216"/>
    </location>
</feature>
<reference evidence="3" key="1">
    <citation type="submission" date="2014-01" db="EMBL/GenBank/DDBJ databases">
        <authorList>
            <person name="Brown-Elliot B."/>
            <person name="Wallace R."/>
            <person name="Lenaerts A."/>
            <person name="Ordway D."/>
            <person name="DeGroote M.A."/>
            <person name="Parker T."/>
            <person name="Sizemore C."/>
            <person name="Tallon L.J."/>
            <person name="Sadzewicz L.K."/>
            <person name="Sengamalay N."/>
            <person name="Fraser C.M."/>
            <person name="Hine E."/>
            <person name="Shefchek K.A."/>
            <person name="Das S.P."/>
            <person name="Tettelin H."/>
        </authorList>
    </citation>
    <scope>NUCLEOTIDE SEQUENCE [LARGE SCALE GENOMIC DNA]</scope>
    <source>
        <strain evidence="3">4042</strain>
    </source>
</reference>
<dbReference type="GO" id="GO:0005524">
    <property type="term" value="F:ATP binding"/>
    <property type="evidence" value="ECO:0007669"/>
    <property type="project" value="UniProtKB-UniRule"/>
</dbReference>
<dbReference type="GO" id="GO:0003677">
    <property type="term" value="F:DNA binding"/>
    <property type="evidence" value="ECO:0007669"/>
    <property type="project" value="InterPro"/>
</dbReference>
<evidence type="ECO:0000256" key="1">
    <source>
        <dbReference type="PROSITE-ProRule" id="PRU00289"/>
    </source>
</evidence>
<sequence length="534" mass="58832">MLARAAIPPGRWRWPLGEIDKPFEMRRDPLIFDALSSAGNMVIHGGPKSGKSTALQTFILSAANLHSPREVTFYCLDYGGGQLRVLEDLAHVGSVASPLEPERIRRTFGELEQLLLSRQRREVFRDRRGNGSGPDDGYGEVFLVIDNIYAFGRDNTDQFNTRNPLLAKVTELVNIGLAYGIHVVITTPSWLEVPLAMRDGLGLRLELKLHDPETAMCELSVRCVVRPRPCRRPAGPGLTMAAEHFLFAEPELDQIAEINARYPGVSAPPVRLLPTNLPPSAVGEIYPGRERVVIGQREDDLAPVELNFAENPLLMVLGDTKSGKTTLLRHIIRTVRDHSTPDQVAFTVVDRRLHLVDEPLFPDNEYTVNVDRVLPVMLGLSALIESRRPPTGMSAAQLTNWSYQGHTHYLIIDDVDQIPDTPAMSGAFVGQRPWTSLVGLLSQAGDLGLRVIVTARATGSAHALMTSPLLRRLNELQATTLMLSGNPQDGGKIRGQRFARLPAGRAILLGDTDIPTYLQLVNPLVDENVTVDGR</sequence>
<keyword evidence="1" id="KW-0547">Nucleotide-binding</keyword>
<evidence type="ECO:0000259" key="2">
    <source>
        <dbReference type="PROSITE" id="PS50901"/>
    </source>
</evidence>
<dbReference type="SMART" id="SM00382">
    <property type="entry name" value="AAA"/>
    <property type="match status" value="2"/>
</dbReference>